<evidence type="ECO:0000313" key="2">
    <source>
        <dbReference type="EMBL" id="BAY56223.1"/>
    </source>
</evidence>
<name>A0A1Z4JHT8_LEPBY</name>
<evidence type="ECO:0000256" key="1">
    <source>
        <dbReference type="SAM" id="MobiDB-lite"/>
    </source>
</evidence>
<proteinExistence type="predicted"/>
<organism evidence="2 3">
    <name type="scientific">Leptolyngbya boryana NIES-2135</name>
    <dbReference type="NCBI Taxonomy" id="1973484"/>
    <lineage>
        <taxon>Bacteria</taxon>
        <taxon>Bacillati</taxon>
        <taxon>Cyanobacteriota</taxon>
        <taxon>Cyanophyceae</taxon>
        <taxon>Leptolyngbyales</taxon>
        <taxon>Leptolyngbyaceae</taxon>
        <taxon>Leptolyngbya group</taxon>
        <taxon>Leptolyngbya</taxon>
    </lineage>
</organism>
<dbReference type="EMBL" id="AP018203">
    <property type="protein sequence ID" value="BAY56223.1"/>
    <property type="molecule type" value="Genomic_DNA"/>
</dbReference>
<feature type="region of interest" description="Disordered" evidence="1">
    <location>
        <begin position="61"/>
        <end position="80"/>
    </location>
</feature>
<dbReference type="Proteomes" id="UP000217895">
    <property type="component" value="Chromosome"/>
</dbReference>
<evidence type="ECO:0000313" key="3">
    <source>
        <dbReference type="Proteomes" id="UP000217895"/>
    </source>
</evidence>
<sequence length="80" mass="8783">MRAIEVTGSVNEEGCIQIDQPLPAAKSTRFRGILLFPDSESSLNQEWSSSAVQPSVQDWLDDPAEDIYTLEDGEPVSDEA</sequence>
<protein>
    <submittedName>
        <fullName evidence="2">Uncharacterized protein</fullName>
    </submittedName>
</protein>
<keyword evidence="3" id="KW-1185">Reference proteome</keyword>
<gene>
    <name evidence="2" type="ORF">NIES2135_30530</name>
</gene>
<reference evidence="2 3" key="1">
    <citation type="submission" date="2017-06" db="EMBL/GenBank/DDBJ databases">
        <title>Genome sequencing of cyanobaciteial culture collection at National Institute for Environmental Studies (NIES).</title>
        <authorList>
            <person name="Hirose Y."/>
            <person name="Shimura Y."/>
            <person name="Fujisawa T."/>
            <person name="Nakamura Y."/>
            <person name="Kawachi M."/>
        </authorList>
    </citation>
    <scope>NUCLEOTIDE SEQUENCE [LARGE SCALE GENOMIC DNA]</scope>
    <source>
        <strain evidence="2 3">NIES-2135</strain>
    </source>
</reference>
<accession>A0A1Z4JHT8</accession>
<dbReference type="AlphaFoldDB" id="A0A1Z4JHT8"/>